<accession>A0A915CV36</accession>
<dbReference type="PANTHER" id="PTHR11461:SF211">
    <property type="entry name" value="GH10112P-RELATED"/>
    <property type="match status" value="1"/>
</dbReference>
<evidence type="ECO:0000313" key="3">
    <source>
        <dbReference type="Proteomes" id="UP000887574"/>
    </source>
</evidence>
<dbReference type="InterPro" id="IPR023796">
    <property type="entry name" value="Serpin_dom"/>
</dbReference>
<dbReference type="AlphaFoldDB" id="A0A915CV36"/>
<dbReference type="GO" id="GO:0005615">
    <property type="term" value="C:extracellular space"/>
    <property type="evidence" value="ECO:0007669"/>
    <property type="project" value="InterPro"/>
</dbReference>
<dbReference type="InterPro" id="IPR000215">
    <property type="entry name" value="Serpin_fam"/>
</dbReference>
<organism evidence="3 4">
    <name type="scientific">Ditylenchus dipsaci</name>
    <dbReference type="NCBI Taxonomy" id="166011"/>
    <lineage>
        <taxon>Eukaryota</taxon>
        <taxon>Metazoa</taxon>
        <taxon>Ecdysozoa</taxon>
        <taxon>Nematoda</taxon>
        <taxon>Chromadorea</taxon>
        <taxon>Rhabditida</taxon>
        <taxon>Tylenchina</taxon>
        <taxon>Tylenchomorpha</taxon>
        <taxon>Sphaerularioidea</taxon>
        <taxon>Anguinidae</taxon>
        <taxon>Anguininae</taxon>
        <taxon>Ditylenchus</taxon>
    </lineage>
</organism>
<evidence type="ECO:0000313" key="4">
    <source>
        <dbReference type="WBParaSite" id="jg12969"/>
    </source>
</evidence>
<proteinExistence type="inferred from homology"/>
<evidence type="ECO:0000256" key="1">
    <source>
        <dbReference type="ARBA" id="ARBA00009500"/>
    </source>
</evidence>
<dbReference type="InterPro" id="IPR036186">
    <property type="entry name" value="Serpin_sf"/>
</dbReference>
<feature type="domain" description="Serpin" evidence="2">
    <location>
        <begin position="9"/>
        <end position="126"/>
    </location>
</feature>
<name>A0A915CV36_9BILA</name>
<dbReference type="Pfam" id="PF00079">
    <property type="entry name" value="Serpin"/>
    <property type="match status" value="1"/>
</dbReference>
<dbReference type="InterPro" id="IPR042178">
    <property type="entry name" value="Serpin_sf_1"/>
</dbReference>
<dbReference type="SUPFAM" id="SSF56574">
    <property type="entry name" value="Serpins"/>
    <property type="match status" value="1"/>
</dbReference>
<dbReference type="WBParaSite" id="jg12969">
    <property type="protein sequence ID" value="jg12969"/>
    <property type="gene ID" value="jg12969"/>
</dbReference>
<dbReference type="Gene3D" id="3.30.497.10">
    <property type="entry name" value="Antithrombin, subunit I, domain 2"/>
    <property type="match status" value="1"/>
</dbReference>
<sequence>MFDVNQVQLEFAFDLLRQTTVNSPTKSVVICPVAVANSLAMLSCGCRGKTKNELQNALGYCQDDFNFHFYFHQNAQALREESVESMLKIANRLYVPKEFDIMHSFQNFAIEKYLDQAHSIDLDSVEEGDTVYQPIC</sequence>
<protein>
    <submittedName>
        <fullName evidence="4">Serpin domain-containing protein</fullName>
    </submittedName>
</protein>
<keyword evidence="3" id="KW-1185">Reference proteome</keyword>
<evidence type="ECO:0000259" key="2">
    <source>
        <dbReference type="Pfam" id="PF00079"/>
    </source>
</evidence>
<dbReference type="GO" id="GO:0004867">
    <property type="term" value="F:serine-type endopeptidase inhibitor activity"/>
    <property type="evidence" value="ECO:0007669"/>
    <property type="project" value="InterPro"/>
</dbReference>
<dbReference type="Proteomes" id="UP000887574">
    <property type="component" value="Unplaced"/>
</dbReference>
<comment type="similarity">
    <text evidence="1">Belongs to the serpin family.</text>
</comment>
<reference evidence="4" key="1">
    <citation type="submission" date="2022-11" db="UniProtKB">
        <authorList>
            <consortium name="WormBaseParasite"/>
        </authorList>
    </citation>
    <scope>IDENTIFICATION</scope>
</reference>
<dbReference type="PANTHER" id="PTHR11461">
    <property type="entry name" value="SERINE PROTEASE INHIBITOR, SERPIN"/>
    <property type="match status" value="1"/>
</dbReference>